<reference evidence="2 3" key="1">
    <citation type="submission" date="2014-06" db="EMBL/GenBank/DDBJ databases">
        <title>Draft genome sequence of Bacillus gaemokensis JCM 15801 (MCCC 1A00707).</title>
        <authorList>
            <person name="Lai Q."/>
            <person name="Liu Y."/>
            <person name="Shao Z."/>
        </authorList>
    </citation>
    <scope>NUCLEOTIDE SEQUENCE [LARGE SCALE GENOMIC DNA]</scope>
    <source>
        <strain evidence="2 3">JCM 15801</strain>
    </source>
</reference>
<dbReference type="SUPFAM" id="SSF56112">
    <property type="entry name" value="Protein kinase-like (PK-like)"/>
    <property type="match status" value="1"/>
</dbReference>
<protein>
    <submittedName>
        <fullName evidence="2">Phosphotransferase</fullName>
    </submittedName>
</protein>
<dbReference type="InterPro" id="IPR052077">
    <property type="entry name" value="CcrZ_PhaseVar_Mediator"/>
</dbReference>
<keyword evidence="3" id="KW-1185">Reference proteome</keyword>
<accession>A0A073KDK4</accession>
<dbReference type="OrthoDB" id="3171511at2"/>
<organism evidence="2 3">
    <name type="scientific">Bacillus gaemokensis</name>
    <dbReference type="NCBI Taxonomy" id="574375"/>
    <lineage>
        <taxon>Bacteria</taxon>
        <taxon>Bacillati</taxon>
        <taxon>Bacillota</taxon>
        <taxon>Bacilli</taxon>
        <taxon>Bacillales</taxon>
        <taxon>Bacillaceae</taxon>
        <taxon>Bacillus</taxon>
        <taxon>Bacillus cereus group</taxon>
    </lineage>
</organism>
<evidence type="ECO:0000313" key="2">
    <source>
        <dbReference type="EMBL" id="KEK24507.1"/>
    </source>
</evidence>
<dbReference type="PANTHER" id="PTHR40086">
    <property type="entry name" value="PHOSPHOTRANSFERASE YTMP-RELATED"/>
    <property type="match status" value="1"/>
</dbReference>
<sequence>MNMEWLEQLLGEEWSLIPAGGATGDAYIAQNGQQKLFLKRNTSPFLAVLSAEGIVPKLLWTRRITNGDVISAQKWLPGQKLEPEDMKLERVAKLLKKIHSSKALVQMIQRLGKQPLHAQDLLEEVHFILKDDVKKDEAIHKGLQYLQESLVNVEYDDLVVCHCDVNHNNWLLSDENELFLIDWDGAVIADPALDIGMLLYWYVPRHQWDEWLAHYDIEMTEPLLRRMKWYVVAQSILSVQWHTTKKQQAEAEYWHQYLQQLLASE</sequence>
<dbReference type="STRING" id="574375.AZF08_05040"/>
<dbReference type="Gene3D" id="3.90.1200.10">
    <property type="match status" value="1"/>
</dbReference>
<dbReference type="InterPro" id="IPR011009">
    <property type="entry name" value="Kinase-like_dom_sf"/>
</dbReference>
<dbReference type="eggNOG" id="COG0510">
    <property type="taxonomic scope" value="Bacteria"/>
</dbReference>
<dbReference type="AlphaFoldDB" id="A0A073KDK4"/>
<feature type="domain" description="Aminoglycoside phosphotransferase" evidence="1">
    <location>
        <begin position="19"/>
        <end position="229"/>
    </location>
</feature>
<dbReference type="PANTHER" id="PTHR40086:SF1">
    <property type="entry name" value="CELL CYCLE REGULATOR CCRZ"/>
    <property type="match status" value="1"/>
</dbReference>
<dbReference type="RefSeq" id="WP_033674274.1">
    <property type="nucleotide sequence ID" value="NZ_JOTM01000006.1"/>
</dbReference>
<dbReference type="GO" id="GO:0016740">
    <property type="term" value="F:transferase activity"/>
    <property type="evidence" value="ECO:0007669"/>
    <property type="project" value="UniProtKB-KW"/>
</dbReference>
<dbReference type="InterPro" id="IPR002575">
    <property type="entry name" value="Aminoglycoside_PTrfase"/>
</dbReference>
<keyword evidence="2" id="KW-0808">Transferase</keyword>
<dbReference type="EMBL" id="JOTM01000006">
    <property type="protein sequence ID" value="KEK24507.1"/>
    <property type="molecule type" value="Genomic_DNA"/>
</dbReference>
<evidence type="ECO:0000313" key="3">
    <source>
        <dbReference type="Proteomes" id="UP000027778"/>
    </source>
</evidence>
<evidence type="ECO:0000259" key="1">
    <source>
        <dbReference type="Pfam" id="PF01636"/>
    </source>
</evidence>
<proteinExistence type="predicted"/>
<gene>
    <name evidence="2" type="ORF">BAGA_25495</name>
</gene>
<dbReference type="Pfam" id="PF01636">
    <property type="entry name" value="APH"/>
    <property type="match status" value="1"/>
</dbReference>
<dbReference type="Proteomes" id="UP000027778">
    <property type="component" value="Unassembled WGS sequence"/>
</dbReference>
<comment type="caution">
    <text evidence="2">The sequence shown here is derived from an EMBL/GenBank/DDBJ whole genome shotgun (WGS) entry which is preliminary data.</text>
</comment>
<name>A0A073KDK4_9BACI</name>